<evidence type="ECO:0000313" key="2">
    <source>
        <dbReference type="Proteomes" id="UP000314294"/>
    </source>
</evidence>
<keyword evidence="2" id="KW-1185">Reference proteome</keyword>
<reference evidence="1 2" key="1">
    <citation type="submission" date="2019-03" db="EMBL/GenBank/DDBJ databases">
        <title>First draft genome of Liparis tanakae, snailfish: a comprehensive survey of snailfish specific genes.</title>
        <authorList>
            <person name="Kim W."/>
            <person name="Song I."/>
            <person name="Jeong J.-H."/>
            <person name="Kim D."/>
            <person name="Kim S."/>
            <person name="Ryu S."/>
            <person name="Song J.Y."/>
            <person name="Lee S.K."/>
        </authorList>
    </citation>
    <scope>NUCLEOTIDE SEQUENCE [LARGE SCALE GENOMIC DNA]</scope>
    <source>
        <tissue evidence="1">Muscle</tissue>
    </source>
</reference>
<proteinExistence type="predicted"/>
<protein>
    <submittedName>
        <fullName evidence="1">Uncharacterized protein</fullName>
    </submittedName>
</protein>
<comment type="caution">
    <text evidence="1">The sequence shown here is derived from an EMBL/GenBank/DDBJ whole genome shotgun (WGS) entry which is preliminary data.</text>
</comment>
<evidence type="ECO:0000313" key="1">
    <source>
        <dbReference type="EMBL" id="TNN47421.1"/>
    </source>
</evidence>
<gene>
    <name evidence="1" type="ORF">EYF80_042364</name>
</gene>
<sequence length="189" mass="21450">MVLSSHRWVFSMRRVWRIHYVVKAECDGGTLASYNEKFRDSWSGGSPTASSRRSGRKFEVSPTMMVCNVAWKAGVNSRSSPPCPWSSIPSCLELEIHICVRAFFRCDRTTLNSLPFVRGALNKNQQLCQTVALWGELVLFVFRPGNIAVKLKPADEQPAELHTRMMCMCYTTTARKPLRRNNTRALSTC</sequence>
<organism evidence="1 2">
    <name type="scientific">Liparis tanakae</name>
    <name type="common">Tanaka's snailfish</name>
    <dbReference type="NCBI Taxonomy" id="230148"/>
    <lineage>
        <taxon>Eukaryota</taxon>
        <taxon>Metazoa</taxon>
        <taxon>Chordata</taxon>
        <taxon>Craniata</taxon>
        <taxon>Vertebrata</taxon>
        <taxon>Euteleostomi</taxon>
        <taxon>Actinopterygii</taxon>
        <taxon>Neopterygii</taxon>
        <taxon>Teleostei</taxon>
        <taxon>Neoteleostei</taxon>
        <taxon>Acanthomorphata</taxon>
        <taxon>Eupercaria</taxon>
        <taxon>Perciformes</taxon>
        <taxon>Cottioidei</taxon>
        <taxon>Cottales</taxon>
        <taxon>Liparidae</taxon>
        <taxon>Liparis</taxon>
    </lineage>
</organism>
<dbReference type="Proteomes" id="UP000314294">
    <property type="component" value="Unassembled WGS sequence"/>
</dbReference>
<name>A0A4Z2G2D5_9TELE</name>
<dbReference type="AlphaFoldDB" id="A0A4Z2G2D5"/>
<dbReference type="EMBL" id="SRLO01000743">
    <property type="protein sequence ID" value="TNN47421.1"/>
    <property type="molecule type" value="Genomic_DNA"/>
</dbReference>
<accession>A0A4Z2G2D5</accession>